<proteinExistence type="predicted"/>
<reference evidence="3" key="1">
    <citation type="submission" date="2013-03" db="EMBL/GenBank/DDBJ databases">
        <title>The Genome Sequence of Anopheles minimus MINIMUS1.</title>
        <authorList>
            <consortium name="The Broad Institute Genomics Platform"/>
            <person name="Neafsey D.E."/>
            <person name="Walton C."/>
            <person name="Walker B."/>
            <person name="Young S.K."/>
            <person name="Zeng Q."/>
            <person name="Gargeya S."/>
            <person name="Fitzgerald M."/>
            <person name="Haas B."/>
            <person name="Abouelleil A."/>
            <person name="Allen A.W."/>
            <person name="Alvarado L."/>
            <person name="Arachchi H.M."/>
            <person name="Berlin A.M."/>
            <person name="Chapman S.B."/>
            <person name="Gainer-Dewar J."/>
            <person name="Goldberg J."/>
            <person name="Griggs A."/>
            <person name="Gujja S."/>
            <person name="Hansen M."/>
            <person name="Howarth C."/>
            <person name="Imamovic A."/>
            <person name="Ireland A."/>
            <person name="Larimer J."/>
            <person name="McCowan C."/>
            <person name="Murphy C."/>
            <person name="Pearson M."/>
            <person name="Poon T.W."/>
            <person name="Priest M."/>
            <person name="Roberts A."/>
            <person name="Saif S."/>
            <person name="Shea T."/>
            <person name="Sisk P."/>
            <person name="Sykes S."/>
            <person name="Wortman J."/>
            <person name="Nusbaum C."/>
            <person name="Birren B."/>
        </authorList>
    </citation>
    <scope>NUCLEOTIDE SEQUENCE [LARGE SCALE GENOMIC DNA]</scope>
    <source>
        <strain evidence="3">MINIMUS1</strain>
    </source>
</reference>
<feature type="compositionally biased region" description="Basic residues" evidence="1">
    <location>
        <begin position="27"/>
        <end position="37"/>
    </location>
</feature>
<protein>
    <submittedName>
        <fullName evidence="2">Uncharacterized protein</fullName>
    </submittedName>
</protein>
<evidence type="ECO:0000313" key="3">
    <source>
        <dbReference type="Proteomes" id="UP000075920"/>
    </source>
</evidence>
<sequence length="229" mass="25507">MDDQPTKSGHDAESVGVSETTPENKGAIKKLAKKKLSFRNESDDSDGANRRVTRSKKMAQNETKAKVRSVEVSSESSDSSSSEEEEEPQPTKEQRHARRGISQKLPVFSGRPEDWPMFYGAFNASNKSCGYTNNENVVRLQECRKGPALELVRGKLIRPELVPRAIEKLQCQLAERLGAGGVPERLAMRWTAGIKRVEKDSRKLNLSISAVDSSEVQQLKDVHTVEKLD</sequence>
<evidence type="ECO:0000256" key="1">
    <source>
        <dbReference type="SAM" id="MobiDB-lite"/>
    </source>
</evidence>
<feature type="region of interest" description="Disordered" evidence="1">
    <location>
        <begin position="1"/>
        <end position="108"/>
    </location>
</feature>
<dbReference type="EnsemblMetazoa" id="AMIN001213-RA">
    <property type="protein sequence ID" value="AMIN001213-PA"/>
    <property type="gene ID" value="AMIN001213"/>
</dbReference>
<dbReference type="Proteomes" id="UP000075920">
    <property type="component" value="Unassembled WGS sequence"/>
</dbReference>
<evidence type="ECO:0000313" key="2">
    <source>
        <dbReference type="EnsemblMetazoa" id="AMIN001213-PA"/>
    </source>
</evidence>
<dbReference type="STRING" id="112268.A0A182VT23"/>
<name>A0A182VT23_9DIPT</name>
<reference evidence="2" key="2">
    <citation type="submission" date="2020-05" db="UniProtKB">
        <authorList>
            <consortium name="EnsemblMetazoa"/>
        </authorList>
    </citation>
    <scope>IDENTIFICATION</scope>
    <source>
        <strain evidence="2">MINIMUS1</strain>
    </source>
</reference>
<feature type="compositionally biased region" description="Low complexity" evidence="1">
    <location>
        <begin position="70"/>
        <end position="80"/>
    </location>
</feature>
<feature type="compositionally biased region" description="Basic and acidic residues" evidence="1">
    <location>
        <begin position="1"/>
        <end position="13"/>
    </location>
</feature>
<organism evidence="2 3">
    <name type="scientific">Anopheles minimus</name>
    <dbReference type="NCBI Taxonomy" id="112268"/>
    <lineage>
        <taxon>Eukaryota</taxon>
        <taxon>Metazoa</taxon>
        <taxon>Ecdysozoa</taxon>
        <taxon>Arthropoda</taxon>
        <taxon>Hexapoda</taxon>
        <taxon>Insecta</taxon>
        <taxon>Pterygota</taxon>
        <taxon>Neoptera</taxon>
        <taxon>Endopterygota</taxon>
        <taxon>Diptera</taxon>
        <taxon>Nematocera</taxon>
        <taxon>Culicoidea</taxon>
        <taxon>Culicidae</taxon>
        <taxon>Anophelinae</taxon>
        <taxon>Anopheles</taxon>
    </lineage>
</organism>
<dbReference type="AlphaFoldDB" id="A0A182VT23"/>
<keyword evidence="3" id="KW-1185">Reference proteome</keyword>
<accession>A0A182VT23</accession>
<dbReference type="VEuPathDB" id="VectorBase:AMIN001213"/>